<name>A0A9D4JE61_DREPO</name>
<organism evidence="1 2">
    <name type="scientific">Dreissena polymorpha</name>
    <name type="common">Zebra mussel</name>
    <name type="synonym">Mytilus polymorpha</name>
    <dbReference type="NCBI Taxonomy" id="45954"/>
    <lineage>
        <taxon>Eukaryota</taxon>
        <taxon>Metazoa</taxon>
        <taxon>Spiralia</taxon>
        <taxon>Lophotrochozoa</taxon>
        <taxon>Mollusca</taxon>
        <taxon>Bivalvia</taxon>
        <taxon>Autobranchia</taxon>
        <taxon>Heteroconchia</taxon>
        <taxon>Euheterodonta</taxon>
        <taxon>Imparidentia</taxon>
        <taxon>Neoheterodontei</taxon>
        <taxon>Myida</taxon>
        <taxon>Dreissenoidea</taxon>
        <taxon>Dreissenidae</taxon>
        <taxon>Dreissena</taxon>
    </lineage>
</organism>
<evidence type="ECO:0000313" key="1">
    <source>
        <dbReference type="EMBL" id="KAH3806539.1"/>
    </source>
</evidence>
<keyword evidence="2" id="KW-1185">Reference proteome</keyword>
<gene>
    <name evidence="1" type="ORF">DPMN_134862</name>
</gene>
<sequence length="103" mass="10879">MQDHISASVQRDTPASTAKLTLMNASQITGVYSAELAPIPWDHTPASVSKVELGPTVRKISTSAPVTRVSTGAPALTLRALTSARVPRNGEVLTVNTTIMNVR</sequence>
<evidence type="ECO:0000313" key="2">
    <source>
        <dbReference type="Proteomes" id="UP000828390"/>
    </source>
</evidence>
<reference evidence="1" key="2">
    <citation type="submission" date="2020-11" db="EMBL/GenBank/DDBJ databases">
        <authorList>
            <person name="McCartney M.A."/>
            <person name="Auch B."/>
            <person name="Kono T."/>
            <person name="Mallez S."/>
            <person name="Becker A."/>
            <person name="Gohl D.M."/>
            <person name="Silverstein K.A.T."/>
            <person name="Koren S."/>
            <person name="Bechman K.B."/>
            <person name="Herman A."/>
            <person name="Abrahante J.E."/>
            <person name="Garbe J."/>
        </authorList>
    </citation>
    <scope>NUCLEOTIDE SEQUENCE</scope>
    <source>
        <strain evidence="1">Duluth1</strain>
        <tissue evidence="1">Whole animal</tissue>
    </source>
</reference>
<comment type="caution">
    <text evidence="1">The sequence shown here is derived from an EMBL/GenBank/DDBJ whole genome shotgun (WGS) entry which is preliminary data.</text>
</comment>
<dbReference type="Proteomes" id="UP000828390">
    <property type="component" value="Unassembled WGS sequence"/>
</dbReference>
<proteinExistence type="predicted"/>
<accession>A0A9D4JE61</accession>
<dbReference type="AlphaFoldDB" id="A0A9D4JE61"/>
<reference evidence="1" key="1">
    <citation type="journal article" date="2019" name="bioRxiv">
        <title>The Genome of the Zebra Mussel, Dreissena polymorpha: A Resource for Invasive Species Research.</title>
        <authorList>
            <person name="McCartney M.A."/>
            <person name="Auch B."/>
            <person name="Kono T."/>
            <person name="Mallez S."/>
            <person name="Zhang Y."/>
            <person name="Obille A."/>
            <person name="Becker A."/>
            <person name="Abrahante J.E."/>
            <person name="Garbe J."/>
            <person name="Badalamenti J.P."/>
            <person name="Herman A."/>
            <person name="Mangelson H."/>
            <person name="Liachko I."/>
            <person name="Sullivan S."/>
            <person name="Sone E.D."/>
            <person name="Koren S."/>
            <person name="Silverstein K.A.T."/>
            <person name="Beckman K.B."/>
            <person name="Gohl D.M."/>
        </authorList>
    </citation>
    <scope>NUCLEOTIDE SEQUENCE</scope>
    <source>
        <strain evidence="1">Duluth1</strain>
        <tissue evidence="1">Whole animal</tissue>
    </source>
</reference>
<dbReference type="EMBL" id="JAIWYP010000006">
    <property type="protein sequence ID" value="KAH3806539.1"/>
    <property type="molecule type" value="Genomic_DNA"/>
</dbReference>
<protein>
    <submittedName>
        <fullName evidence="1">Uncharacterized protein</fullName>
    </submittedName>
</protein>